<comment type="caution">
    <text evidence="1">The sequence shown here is derived from an EMBL/GenBank/DDBJ whole genome shotgun (WGS) entry which is preliminary data.</text>
</comment>
<name>A0A1X1A5Q9_PSEPU</name>
<reference evidence="1 2" key="1">
    <citation type="submission" date="2017-04" db="EMBL/GenBank/DDBJ databases">
        <title>Presence of VIM-2 positive Pseudomonas species in chickens and their surrounding environment.</title>
        <authorList>
            <person name="Zhang R."/>
        </authorList>
    </citation>
    <scope>NUCLEOTIDE SEQUENCE [LARGE SCALE GENOMIC DNA]</scope>
    <source>
        <strain evidence="1 2">DZ-C18</strain>
    </source>
</reference>
<sequence>MTMWALVQDGVVIETTDLDPEGRYHPDLKWRPCGERVQPGWLFKDGAFAEKVVTLQERMDAERQWRDSQLTSRQWLRDRHRDEQDLGRPTTLDNEQFVQLLTYLQSLRDWPVDEAFPDPQQRPDPPSWIDLYIQ</sequence>
<organism evidence="1 2">
    <name type="scientific">Pseudomonas putida</name>
    <name type="common">Arthrobacter siderocapsulatus</name>
    <dbReference type="NCBI Taxonomy" id="303"/>
    <lineage>
        <taxon>Bacteria</taxon>
        <taxon>Pseudomonadati</taxon>
        <taxon>Pseudomonadota</taxon>
        <taxon>Gammaproteobacteria</taxon>
        <taxon>Pseudomonadales</taxon>
        <taxon>Pseudomonadaceae</taxon>
        <taxon>Pseudomonas</taxon>
    </lineage>
</organism>
<evidence type="ECO:0000313" key="2">
    <source>
        <dbReference type="Proteomes" id="UP000193675"/>
    </source>
</evidence>
<evidence type="ECO:0000313" key="1">
    <source>
        <dbReference type="EMBL" id="ORL67274.1"/>
    </source>
</evidence>
<dbReference type="AlphaFoldDB" id="A0A1X1A5Q9"/>
<evidence type="ECO:0008006" key="3">
    <source>
        <dbReference type="Google" id="ProtNLM"/>
    </source>
</evidence>
<proteinExistence type="predicted"/>
<gene>
    <name evidence="1" type="ORF">B7H17_02870</name>
</gene>
<dbReference type="EMBL" id="NBWC01000003">
    <property type="protein sequence ID" value="ORL67274.1"/>
    <property type="molecule type" value="Genomic_DNA"/>
</dbReference>
<accession>A0A1X1A5Q9</accession>
<dbReference type="Proteomes" id="UP000193675">
    <property type="component" value="Unassembled WGS sequence"/>
</dbReference>
<protein>
    <recommendedName>
        <fullName evidence="3">Phage tail protein</fullName>
    </recommendedName>
</protein>